<dbReference type="Proteomes" id="UP000002519">
    <property type="component" value="Chromosome"/>
</dbReference>
<accession>Q8X4A4</accession>
<dbReference type="PIR" id="G85956">
    <property type="entry name" value="G85956"/>
</dbReference>
<dbReference type="EMBL" id="AE005174">
    <property type="protein sequence ID" value="AAG58115.1"/>
    <property type="molecule type" value="Genomic_DNA"/>
</dbReference>
<evidence type="ECO:0000313" key="1">
    <source>
        <dbReference type="EMBL" id="AAG58115.1"/>
    </source>
</evidence>
<sequence length="17" mass="1823">METVSPFPGGKYGLLKV</sequence>
<proteinExistence type="predicted"/>
<evidence type="ECO:0000313" key="2">
    <source>
        <dbReference type="Proteomes" id="UP000002519"/>
    </source>
</evidence>
<gene>
    <name evidence="1" type="ordered locus">Z4331</name>
</gene>
<organism evidence="1 2">
    <name type="scientific">Escherichia coli O157:H7</name>
    <dbReference type="NCBI Taxonomy" id="83334"/>
    <lineage>
        <taxon>Bacteria</taxon>
        <taxon>Pseudomonadati</taxon>
        <taxon>Pseudomonadota</taxon>
        <taxon>Gammaproteobacteria</taxon>
        <taxon>Enterobacterales</taxon>
        <taxon>Enterobacteriaceae</taxon>
        <taxon>Escherichia</taxon>
    </lineage>
</organism>
<dbReference type="AlphaFoldDB" id="Q8X4A4"/>
<reference evidence="1 2" key="1">
    <citation type="journal article" date="2001" name="Nature">
        <title>Genome sequence of enterohaemorrhagic Escherichia coli O157:H7.</title>
        <authorList>
            <person name="Perna N.T."/>
            <person name="Plunkett G.III."/>
            <person name="Burland V."/>
            <person name="Mau B."/>
            <person name="Glasner J.D."/>
            <person name="Rose D.J."/>
            <person name="Mayhew G.F."/>
            <person name="Evans P.S."/>
            <person name="Gregor J."/>
            <person name="Kirkpatrick H.A."/>
            <person name="Posfai G."/>
            <person name="Hackett J."/>
            <person name="Klink S."/>
            <person name="Boutin A."/>
            <person name="Shao Y."/>
            <person name="Miller L."/>
            <person name="Grotbeck E.J."/>
            <person name="Davis N.W."/>
            <person name="Lim A."/>
            <person name="Dimalanta E."/>
            <person name="Potamousis K."/>
            <person name="Apodaca J."/>
            <person name="Anantharaman T.S."/>
            <person name="Lin J."/>
            <person name="Yen G."/>
            <person name="Schwartz D.C."/>
            <person name="Welch R.A."/>
            <person name="Blattner F.R."/>
        </authorList>
    </citation>
    <scope>NUCLEOTIDE SEQUENCE [LARGE SCALE GENOMIC DNA]</scope>
    <source>
        <strain evidence="2">O157:H7 / EDL933 / ATCC 700927 / EHEC</strain>
    </source>
</reference>
<protein>
    <submittedName>
        <fullName evidence="1">Uncharacterized protein</fullName>
    </submittedName>
</protein>
<name>Q8X4A4_ECO57</name>
<dbReference type="KEGG" id="ece:Z4331"/>